<dbReference type="NCBIfam" id="TIGR02548">
    <property type="entry name" value="casB_cse2"/>
    <property type="match status" value="1"/>
</dbReference>
<sequence length="204" mass="23450">MGELTLVERRHRLVEGLYQLGKDLSSDQRHQVAHARKTLAQLRRVAVADRYEHGAYELVFRHDPPEKEQRVWLMVAGLYALNPRPHPGKSRLPLCAALGKLAKVNDGKYASSAQRRMQQLLTADTDRLSQDVRASLQMLDAHELPVNFHHLLRDLLVLLNADDERASDVRMRWARQFHRPDRESNTTYDTNETSVAEQLQESAT</sequence>
<feature type="region of interest" description="Disordered" evidence="1">
    <location>
        <begin position="181"/>
        <end position="204"/>
    </location>
</feature>
<dbReference type="EMBL" id="QMIG01000042">
    <property type="protein sequence ID" value="RAW09458.1"/>
    <property type="molecule type" value="Genomic_DNA"/>
</dbReference>
<reference evidence="2 3" key="1">
    <citation type="submission" date="2018-06" db="EMBL/GenBank/DDBJ databases">
        <title>Phytoactinopolyspora halophila sp. nov., a novel halophilic actinomycete isolated from a saline soil in China.</title>
        <authorList>
            <person name="Tang S.-K."/>
        </authorList>
    </citation>
    <scope>NUCLEOTIDE SEQUENCE [LARGE SCALE GENOMIC DNA]</scope>
    <source>
        <strain evidence="2 3">YIM 96934</strain>
    </source>
</reference>
<accession>A0A329QGM1</accession>
<evidence type="ECO:0000256" key="1">
    <source>
        <dbReference type="SAM" id="MobiDB-lite"/>
    </source>
</evidence>
<keyword evidence="3" id="KW-1185">Reference proteome</keyword>
<dbReference type="OrthoDB" id="4808431at2"/>
<dbReference type="RefSeq" id="WP_112260310.1">
    <property type="nucleotide sequence ID" value="NZ_QMIG01000042.1"/>
</dbReference>
<evidence type="ECO:0000313" key="2">
    <source>
        <dbReference type="EMBL" id="RAW09458.1"/>
    </source>
</evidence>
<feature type="compositionally biased region" description="Polar residues" evidence="1">
    <location>
        <begin position="185"/>
        <end position="204"/>
    </location>
</feature>
<dbReference type="InterPro" id="IPR013382">
    <property type="entry name" value="CRISPR-assoc_prot_Cse2"/>
</dbReference>
<protein>
    <submittedName>
        <fullName evidence="2">Type I-E CRISPR-associated protein Cse2/CasB</fullName>
    </submittedName>
</protein>
<name>A0A329QGM1_9ACTN</name>
<dbReference type="InterPro" id="IPR038287">
    <property type="entry name" value="Cse2_sf"/>
</dbReference>
<gene>
    <name evidence="2" type="primary">casB</name>
    <name evidence="2" type="ORF">DPM12_20985</name>
</gene>
<dbReference type="Pfam" id="PF09485">
    <property type="entry name" value="CRISPR_Cse2"/>
    <property type="match status" value="1"/>
</dbReference>
<dbReference type="AlphaFoldDB" id="A0A329QGM1"/>
<dbReference type="Gene3D" id="1.10.520.40">
    <property type="entry name" value="CRISPR-associated protein Cse2"/>
    <property type="match status" value="1"/>
</dbReference>
<comment type="caution">
    <text evidence="2">The sequence shown here is derived from an EMBL/GenBank/DDBJ whole genome shotgun (WGS) entry which is preliminary data.</text>
</comment>
<organism evidence="2 3">
    <name type="scientific">Phytoactinopolyspora halophila</name>
    <dbReference type="NCBI Taxonomy" id="1981511"/>
    <lineage>
        <taxon>Bacteria</taxon>
        <taxon>Bacillati</taxon>
        <taxon>Actinomycetota</taxon>
        <taxon>Actinomycetes</taxon>
        <taxon>Jiangellales</taxon>
        <taxon>Jiangellaceae</taxon>
        <taxon>Phytoactinopolyspora</taxon>
    </lineage>
</organism>
<proteinExistence type="predicted"/>
<evidence type="ECO:0000313" key="3">
    <source>
        <dbReference type="Proteomes" id="UP000250462"/>
    </source>
</evidence>
<dbReference type="Proteomes" id="UP000250462">
    <property type="component" value="Unassembled WGS sequence"/>
</dbReference>